<feature type="domain" description="LIM interaction" evidence="4">
    <location>
        <begin position="473"/>
        <end position="512"/>
    </location>
</feature>
<keyword evidence="7" id="KW-1185">Reference proteome</keyword>
<evidence type="ECO:0000256" key="2">
    <source>
        <dbReference type="PROSITE-ProRule" id="PRU01302"/>
    </source>
</evidence>
<gene>
    <name evidence="5" type="ORF">DME_LOCUS9764</name>
</gene>
<evidence type="ECO:0000259" key="4">
    <source>
        <dbReference type="PROSITE" id="PS51957"/>
    </source>
</evidence>
<protein>
    <submittedName>
        <fullName evidence="8">LID domain-containing protein</fullName>
    </submittedName>
</protein>
<feature type="compositionally biased region" description="Low complexity" evidence="3">
    <location>
        <begin position="436"/>
        <end position="445"/>
    </location>
</feature>
<feature type="region of interest" description="Disordered" evidence="3">
    <location>
        <begin position="29"/>
        <end position="77"/>
    </location>
</feature>
<dbReference type="Pfam" id="PF01803">
    <property type="entry name" value="LIM_bind"/>
    <property type="match status" value="1"/>
</dbReference>
<dbReference type="STRING" id="318479.A0A158Q5B0"/>
<comment type="similarity">
    <text evidence="1 2">Belongs to the LDB family.</text>
</comment>
<feature type="region of interest" description="Disordered" evidence="3">
    <location>
        <begin position="388"/>
        <end position="464"/>
    </location>
</feature>
<dbReference type="Pfam" id="PF17916">
    <property type="entry name" value="LID"/>
    <property type="match status" value="1"/>
</dbReference>
<dbReference type="PANTHER" id="PTHR10378">
    <property type="entry name" value="LIM DOMAIN-BINDING PROTEIN"/>
    <property type="match status" value="1"/>
</dbReference>
<evidence type="ECO:0000256" key="1">
    <source>
        <dbReference type="ARBA" id="ARBA00006928"/>
    </source>
</evidence>
<reference evidence="5 7" key="2">
    <citation type="submission" date="2018-11" db="EMBL/GenBank/DDBJ databases">
        <authorList>
            <consortium name="Pathogen Informatics"/>
        </authorList>
    </citation>
    <scope>NUCLEOTIDE SEQUENCE [LARGE SCALE GENOMIC DNA]</scope>
</reference>
<sequence>MHNGGANILNMNIHDDLPSNLHAHHIYNHHHAHAHPSHPPPPPHHHHQQHHQQQQHHHAGPHQPSSNMNMTAAQQQQASLSEYYQSMAPAYQQQVHNNASQFMEADAPNSPYIGQAPQHMSAAAGQPPPPPPPSQHNHVIMRYRHVTPLGPAGPHQPPMGPQAQLEFRLHEMNRRLFIFSNSGIQEKDYAQWWDAYTHEFFDDDAKMNFLIFDDQNPSHHRFSIGRMLIPRYYRSIFESGVKEMFYVIRTPTREQVAAPWSMLLECDNILLVSKHDKPVPSEVHTECKLLCEFVFDETYGYRIRQWNIEFRHCQEFVIRDINMLQDSEMQEKLKISITRSGMTQITLNYLKLCAILEPMQILMSSSKSHNITPRETLKQTLFQAHAKLQQFQHQQQQQQQQMAMNSIGGMNGPHVMPQASIEEPISKKPRKRTRKAAAGNSANAGAKKKNSSPPAPNAPAFPISSHFPIQYQDVMVVGEPSMMGGEYGEEDERTISRVENTQFDPNALQNQIPSMNQPMSAASMPLGGPAPQVYLNDFELSSIGGWGSVGTTNQQSSSLPPSSTCVNTPIGNNNSVTSCGPSS</sequence>
<dbReference type="PROSITE" id="PS51957">
    <property type="entry name" value="LID"/>
    <property type="match status" value="1"/>
</dbReference>
<evidence type="ECO:0000313" key="6">
    <source>
        <dbReference type="Proteomes" id="UP000038040"/>
    </source>
</evidence>
<proteinExistence type="inferred from homology"/>
<dbReference type="AlphaFoldDB" id="A0A158Q5B0"/>
<dbReference type="WBParaSite" id="DME_0000693201-mRNA-1">
    <property type="protein sequence ID" value="DME_0000693201-mRNA-1"/>
    <property type="gene ID" value="DME_0000693201"/>
</dbReference>
<dbReference type="Proteomes" id="UP000274756">
    <property type="component" value="Unassembled WGS sequence"/>
</dbReference>
<feature type="compositionally biased region" description="Basic residues" evidence="3">
    <location>
        <begin position="43"/>
        <end position="60"/>
    </location>
</feature>
<dbReference type="EMBL" id="UYYG01001190">
    <property type="protein sequence ID" value="VDN59791.1"/>
    <property type="molecule type" value="Genomic_DNA"/>
</dbReference>
<feature type="region of interest" description="Disordered" evidence="3">
    <location>
        <begin position="114"/>
        <end position="135"/>
    </location>
</feature>
<evidence type="ECO:0000256" key="3">
    <source>
        <dbReference type="SAM" id="MobiDB-lite"/>
    </source>
</evidence>
<dbReference type="Proteomes" id="UP000038040">
    <property type="component" value="Unplaced"/>
</dbReference>
<dbReference type="InterPro" id="IPR029005">
    <property type="entry name" value="LIM-bd/SEUSS"/>
</dbReference>
<accession>A0A158Q5B0</accession>
<organism evidence="6 8">
    <name type="scientific">Dracunculus medinensis</name>
    <name type="common">Guinea worm</name>
    <dbReference type="NCBI Taxonomy" id="318479"/>
    <lineage>
        <taxon>Eukaryota</taxon>
        <taxon>Metazoa</taxon>
        <taxon>Ecdysozoa</taxon>
        <taxon>Nematoda</taxon>
        <taxon>Chromadorea</taxon>
        <taxon>Rhabditida</taxon>
        <taxon>Spirurina</taxon>
        <taxon>Dracunculoidea</taxon>
        <taxon>Dracunculidae</taxon>
        <taxon>Dracunculus</taxon>
    </lineage>
</organism>
<reference evidence="8" key="1">
    <citation type="submission" date="2016-04" db="UniProtKB">
        <authorList>
            <consortium name="WormBaseParasite"/>
        </authorList>
    </citation>
    <scope>IDENTIFICATION</scope>
</reference>
<evidence type="ECO:0000313" key="8">
    <source>
        <dbReference type="WBParaSite" id="DME_0000693201-mRNA-1"/>
    </source>
</evidence>
<feature type="compositionally biased region" description="Low complexity" evidence="3">
    <location>
        <begin position="388"/>
        <end position="401"/>
    </location>
</feature>
<dbReference type="GO" id="GO:0030274">
    <property type="term" value="F:LIM domain binding"/>
    <property type="evidence" value="ECO:0007669"/>
    <property type="project" value="UniProtKB-UniRule"/>
</dbReference>
<feature type="region of interest" description="Disordered" evidence="3">
    <location>
        <begin position="549"/>
        <end position="583"/>
    </location>
</feature>
<dbReference type="InterPro" id="IPR041363">
    <property type="entry name" value="LID"/>
</dbReference>
<dbReference type="Gene3D" id="2.10.110.10">
    <property type="entry name" value="Cysteine Rich Protein"/>
    <property type="match status" value="1"/>
</dbReference>
<name>A0A158Q5B0_DRAME</name>
<evidence type="ECO:0000313" key="5">
    <source>
        <dbReference type="EMBL" id="VDN59791.1"/>
    </source>
</evidence>
<dbReference type="OrthoDB" id="774557at2759"/>
<evidence type="ECO:0000313" key="7">
    <source>
        <dbReference type="Proteomes" id="UP000274756"/>
    </source>
</evidence>